<protein>
    <recommendedName>
        <fullName evidence="1">RNA-directed DNA polymerase</fullName>
        <ecNumber evidence="1">2.7.7.49</ecNumber>
    </recommendedName>
</protein>
<feature type="compositionally biased region" description="Polar residues" evidence="2">
    <location>
        <begin position="666"/>
        <end position="675"/>
    </location>
</feature>
<evidence type="ECO:0000313" key="5">
    <source>
        <dbReference type="Proteomes" id="UP000008225"/>
    </source>
</evidence>
<reference evidence="4 5" key="1">
    <citation type="submission" date="2009-03" db="EMBL/GenBank/DDBJ databases">
        <authorList>
            <person name="Warren W."/>
            <person name="Ye L."/>
            <person name="Minx P."/>
            <person name="Worley K."/>
            <person name="Gibbs R."/>
            <person name="Wilson R.K."/>
        </authorList>
    </citation>
    <scope>NUCLEOTIDE SEQUENCE [LARGE SCALE GENOMIC DNA]</scope>
</reference>
<dbReference type="PROSITE" id="PS50878">
    <property type="entry name" value="RT_POL"/>
    <property type="match status" value="1"/>
</dbReference>
<reference evidence="4" key="3">
    <citation type="submission" date="2025-09" db="UniProtKB">
        <authorList>
            <consortium name="Ensembl"/>
        </authorList>
    </citation>
    <scope>IDENTIFICATION</scope>
</reference>
<reference evidence="4" key="2">
    <citation type="submission" date="2025-08" db="UniProtKB">
        <authorList>
            <consortium name="Ensembl"/>
        </authorList>
    </citation>
    <scope>IDENTIFICATION</scope>
</reference>
<evidence type="ECO:0000256" key="2">
    <source>
        <dbReference type="SAM" id="MobiDB-lite"/>
    </source>
</evidence>
<dbReference type="SUPFAM" id="SSF56219">
    <property type="entry name" value="DNase I-like"/>
    <property type="match status" value="1"/>
</dbReference>
<dbReference type="EC" id="2.7.7.49" evidence="1"/>
<evidence type="ECO:0000259" key="3">
    <source>
        <dbReference type="PROSITE" id="PS50878"/>
    </source>
</evidence>
<dbReference type="GeneTree" id="ENSGT00950000183016"/>
<dbReference type="SUPFAM" id="SSF56672">
    <property type="entry name" value="DNA/RNA polymerases"/>
    <property type="match status" value="1"/>
</dbReference>
<dbReference type="CDD" id="cd09076">
    <property type="entry name" value="L1-EN"/>
    <property type="match status" value="1"/>
</dbReference>
<dbReference type="CDD" id="cd01650">
    <property type="entry name" value="RT_nLTR_like"/>
    <property type="match status" value="1"/>
</dbReference>
<accession>A0A8I3W8D5</accession>
<dbReference type="OMA" id="TATICHI"/>
<dbReference type="Pfam" id="PF03372">
    <property type="entry name" value="Exo_endo_phos"/>
    <property type="match status" value="1"/>
</dbReference>
<dbReference type="Pfam" id="PF00078">
    <property type="entry name" value="RVT_1"/>
    <property type="match status" value="1"/>
</dbReference>
<sequence length="698" mass="80620">MAVSNSHITILTLNVNGLNAPIKRHRLANWIKSQNPSVCCIQETHLTCKDTQRLKIKGWRKIYQANGEQKKAGVAILISDKIDFKATKIKRDKEGHYIMLKGSIQQEELTILNIYGPNTGAPRYIRQVLNYLQRDLDSHTIIVGDFNTPLSILDRSSRQKINKDIQGLNSDLEQANLIDIYRTLHPKSTEYTFSSAPHHTYSKTDHIIGSKALLSKCKTTEIITNSLSDHSAIKLEFRIQKPTQNRTASWKLNNWLLNVDWINNEMKAEIKKFFETNENEDTTCQNLWDTFKAVSRVKYIAISAHMRRMERSKIDTLSSKLKELEEQDQKNSKPSRRQEITKIRAELNQIEIRKTLQKINKSKSWFFEKINKIDRQLARLIKSKRENNQIDAIKNDKGEITTDSTETQTIIREYYKQLYAYKLVNLEEIDKFLDSCILPSLNQEEAETMNRPITRAEVKAAIKSLPHKKSPGPDGFTAEFYQTHKKELVPFLLKLFQIIQKEGILPKSFYETNIILIPKPSRDPTRKENFRPISMMNIDAKIFNKILASRLQQQIKKLIHHDQVGFIPGMQGWFNIRKSINVIHHINRNENKNHMIISTDAEKAFDKIQQPFMLKTLNKLGIDGTYLKVMKAIYDKPTANIILNGQKLEAFPLKSGMPSFTTPIQYSTGSSSHSNQARKRNKGYSNWKGGSQIVSICR</sequence>
<name>A0A8I3W8D5_CALJA</name>
<dbReference type="InterPro" id="IPR000477">
    <property type="entry name" value="RT_dom"/>
</dbReference>
<organism evidence="4 5">
    <name type="scientific">Callithrix jacchus</name>
    <name type="common">White-tufted-ear marmoset</name>
    <name type="synonym">Simia Jacchus</name>
    <dbReference type="NCBI Taxonomy" id="9483"/>
    <lineage>
        <taxon>Eukaryota</taxon>
        <taxon>Metazoa</taxon>
        <taxon>Chordata</taxon>
        <taxon>Craniata</taxon>
        <taxon>Vertebrata</taxon>
        <taxon>Euteleostomi</taxon>
        <taxon>Mammalia</taxon>
        <taxon>Eutheria</taxon>
        <taxon>Euarchontoglires</taxon>
        <taxon>Primates</taxon>
        <taxon>Haplorrhini</taxon>
        <taxon>Platyrrhini</taxon>
        <taxon>Cebidae</taxon>
        <taxon>Callitrichinae</taxon>
        <taxon>Callithrix</taxon>
        <taxon>Callithrix</taxon>
    </lineage>
</organism>
<dbReference type="GO" id="GO:0003964">
    <property type="term" value="F:RNA-directed DNA polymerase activity"/>
    <property type="evidence" value="ECO:0007669"/>
    <property type="project" value="UniProtKB-EC"/>
</dbReference>
<evidence type="ECO:0000313" key="4">
    <source>
        <dbReference type="Ensembl" id="ENSCJAP00000083650.1"/>
    </source>
</evidence>
<dbReference type="Proteomes" id="UP000008225">
    <property type="component" value="Chromosome 12"/>
</dbReference>
<feature type="region of interest" description="Disordered" evidence="2">
    <location>
        <begin position="666"/>
        <end position="686"/>
    </location>
</feature>
<proteinExistence type="predicted"/>
<feature type="domain" description="Reverse transcriptase" evidence="3">
    <location>
        <begin position="498"/>
        <end position="698"/>
    </location>
</feature>
<keyword evidence="5" id="KW-1185">Reference proteome</keyword>
<dbReference type="AlphaFoldDB" id="A0A8I3W8D5"/>
<dbReference type="Gene3D" id="3.60.10.10">
    <property type="entry name" value="Endonuclease/exonuclease/phosphatase"/>
    <property type="match status" value="1"/>
</dbReference>
<dbReference type="PANTHER" id="PTHR19446">
    <property type="entry name" value="REVERSE TRANSCRIPTASES"/>
    <property type="match status" value="1"/>
</dbReference>
<evidence type="ECO:0000256" key="1">
    <source>
        <dbReference type="ARBA" id="ARBA00012493"/>
    </source>
</evidence>
<dbReference type="InterPro" id="IPR036691">
    <property type="entry name" value="Endo/exonu/phosph_ase_sf"/>
</dbReference>
<dbReference type="Ensembl" id="ENSCJAT00000144663.1">
    <property type="protein sequence ID" value="ENSCJAP00000083650.1"/>
    <property type="gene ID" value="ENSCJAG00000075826.1"/>
</dbReference>
<dbReference type="InterPro" id="IPR005135">
    <property type="entry name" value="Endo/exonuclease/phosphatase"/>
</dbReference>
<dbReference type="InterPro" id="IPR043502">
    <property type="entry name" value="DNA/RNA_pol_sf"/>
</dbReference>